<feature type="domain" description="Calponin-homology (CH)" evidence="1">
    <location>
        <begin position="1617"/>
        <end position="1748"/>
    </location>
</feature>
<dbReference type="InterPro" id="IPR013783">
    <property type="entry name" value="Ig-like_fold"/>
</dbReference>
<dbReference type="InterPro" id="IPR056343">
    <property type="entry name" value="CFAP47_dom"/>
</dbReference>
<dbReference type="EMBL" id="JAANHZ010000333">
    <property type="protein sequence ID" value="KAG5312097.1"/>
    <property type="molecule type" value="Genomic_DNA"/>
</dbReference>
<name>A0A836JM48_9HYME</name>
<organism evidence="2 3">
    <name type="scientific">Acromyrmex insinuator</name>
    <dbReference type="NCBI Taxonomy" id="230686"/>
    <lineage>
        <taxon>Eukaryota</taxon>
        <taxon>Metazoa</taxon>
        <taxon>Ecdysozoa</taxon>
        <taxon>Arthropoda</taxon>
        <taxon>Hexapoda</taxon>
        <taxon>Insecta</taxon>
        <taxon>Pterygota</taxon>
        <taxon>Neoptera</taxon>
        <taxon>Endopterygota</taxon>
        <taxon>Hymenoptera</taxon>
        <taxon>Apocrita</taxon>
        <taxon>Aculeata</taxon>
        <taxon>Formicoidea</taxon>
        <taxon>Formicidae</taxon>
        <taxon>Myrmicinae</taxon>
        <taxon>Acromyrmex</taxon>
    </lineage>
</organism>
<dbReference type="Pfam" id="PF24529">
    <property type="entry name" value="CFAP47"/>
    <property type="match status" value="1"/>
</dbReference>
<dbReference type="GO" id="GO:0005929">
    <property type="term" value="C:cilium"/>
    <property type="evidence" value="ECO:0007669"/>
    <property type="project" value="TreeGrafter"/>
</dbReference>
<keyword evidence="3" id="KW-1185">Reference proteome</keyword>
<feature type="non-terminal residue" evidence="2">
    <location>
        <position position="2141"/>
    </location>
</feature>
<reference evidence="2" key="1">
    <citation type="submission" date="2020-02" db="EMBL/GenBank/DDBJ databases">
        <title>Relaxed selection underlies rapid genomic changes in the transitions from sociality to social parasitism in ants.</title>
        <authorList>
            <person name="Bi X."/>
        </authorList>
    </citation>
    <scope>NUCLEOTIDE SEQUENCE</scope>
    <source>
        <strain evidence="2">BGI-DK2013a</strain>
        <tissue evidence="2">Whole body</tissue>
    </source>
</reference>
<sequence length="2141" mass="246870">MQKRQKTLIAPAIDESATGIRYDDVYISPSHIKFNEAFEGVAYRQRIIIKNVGYKPALIRICPLNSIVFQVKTLKGGIRVSPGLSITTYVTYEFKRPSILRAIIPIEINGKIFNYHVISTLATEYINIEPKSIDFGTVDIGHSSHLKIITICNEGNKSTRFSIDLGQNDLGLMIKPLRGRIKPQKEIILQIKLTGINEGIFYSEFWIKSTPNIRVPIKVHVIVPKLVIYHSNTTGDFTLIDFPPTVENTCRYDTFVLRNLSSRASNYVVLGEIDNEVKCIPDIDRKQHPTYSLFEIHPFEGRIDPFQGIDPIKDISKDNPSSQKIYIQESMTEISMLPYSLRTDEGIYDVVKLCFYGEMEAIQVHFEPDTLYFGDLIVGQISQRVLRLTNLSAIAPIYLECAPNAAVHCYPKWMKLMPKTSIEVLVKICGKESIESSFKLFFNVAADSYDSTVLRRCFDRIKVGSYCIVCTVNIIFKSKKGLLSRKSLPIKKIDEDEEIMKRLLSLPKWKLLYKDYSQMCKFTENVKSSFKKSIFATKAAILIPLSPLQIYKIHIYPTTIVFGLVASNSFNYHRLVVTNTNDIPVMIQLIATSIKGISFPEGDLMILQPGSTVTKLIEYFADEVYGKFNGYINYIINHNHSFELNITACIVRKQLYIDEREIKLEKEWSREELYQPIASIIRITNKLNAEIRFRWEISAMSGFYIEPKSGSVRDNATLLAYVHYEFNNMKDNYYTQAIMICESGIRVSLRLSAPRFVPKVQFVNDNANLGEIPLHLPTKVIAVLQNFEFNEVTYEVDSGSLIHGCNVNPLRGKISPRGIAILEVYLTFDVCCHFTIEIAITIQGCLQLLYRINGNVSFPRLRLVPQRIDIKRLRIGAIQTHQITATNVGTTLLKLQVLLEEYPEFHVSLSANDESSTIGTEGITIAPGISQNLYLHFQPIDLASCAFYLPIVINELLGPVSMLNPKSIRPAEILKWHEAHYMYLSGFSMTTLPDKLPTVSIDYTVAGHLIFFSKLLFRFNALTNKLSEELFIENRVTVKEILMSINIEEFNKVDCPFTIKWSRGAEIRRTTDAIECTLHPGDNVSFILEFKPRKRGNFSAEAPIYIRGELDDGVFNKLRLDGEFPASSIDVEPTEIYFTPVSLGTAVEKKFTIRAKHFDNTAFIRPNFLTPRCSGDYKNELLRVDFPNGNVISPQSYVELEAKVTFKSNQPVSFCLIIEFSDDNQLAVCFLTIYATADNNLLTTYMYPISPKSNFDKTYTRYLKPVSYPSITSDSPIDDDDCDVEEIFNIHSNEIFESKLGIMHFDNQSRSIIGKRRDSKSYWDKQINDSEIDIYNKNMHRKQMLNDKRILIHKKSSELPFLAFEARNHRYFERFDYEKYMQRITTIVEEWMYSGPLKFSFYPNISYGITAAFSYFRIKKRSYVRNSKQESHTIMLSFIDVLESIVGPNIHTYLGKLSKQLLPENDIERINYVLQLYDKILDFLLSQGAYLVHVSPQFLLNYDDYLISIDIVQSNAQRNNLNTSCVSYERLSRQLFESRSKQYWLDVTLQTYKCFVLRRIHEDKYWMSPCPSKRSTEYRESTVSSTSSLPKQCKLHERAIENIANLPSCELASDDHCSEEKFLLAWLRYHYEQQRVRDWMTDRRIIMNPQEKQDVAEYRAIQNFHHDLSDSLVLIAVTAAYCPFLIDECFSNLYICSRNKQEMLHNAICLVTAWRKIRLGFIITPMQLVNPNQVQILMLVVHLFQVLPTYVPRAKVKFNCSLSQIVTKQISVSNPTDNIVNYLLLLINDDNNFFTILKPESSLRLNAYGSGQIQIQFHAKKIQKNRAYLMLCGRAIGSHFGRNQIIILEGYIDNLGIASKYTIRSKLYQIVETNLKIHVPYQNAAEYDIWMTDERPSNPSTLKMTQWQELRARKIPRRLFLNQDLIVVAEGASEAHLSISVACIVPKQRTFWLIFQAKTGDFIIQINSVWQKSINDRIVVQWTVQEECICSNQRNGVRETCPFNISVPIPSCNEQFRRCVIEMFKKTLEPREYLFWSKYSNTYIELRLIKWLMRSDIDSAALEFVHVFNTTVTYKVTISDKSSPLILPERFTIQDVRPFNQQVPMIVHILPTTPPLYEATLTLTSLDDKEFRVYTIDCLRS</sequence>
<dbReference type="PROSITE" id="PS50021">
    <property type="entry name" value="CH"/>
    <property type="match status" value="1"/>
</dbReference>
<protein>
    <submittedName>
        <fullName evidence="2">CFA47 protein</fullName>
    </submittedName>
</protein>
<comment type="caution">
    <text evidence="2">The sequence shown here is derived from an EMBL/GenBank/DDBJ whole genome shotgun (WGS) entry which is preliminary data.</text>
</comment>
<dbReference type="SUPFAM" id="SSF47576">
    <property type="entry name" value="Calponin-homology domain, CH-domain"/>
    <property type="match status" value="1"/>
</dbReference>
<dbReference type="PANTHER" id="PTHR45912">
    <property type="entry name" value="CILIA- AND FLAGELLA-ASSOCIATED PROTEIN 47"/>
    <property type="match status" value="1"/>
</dbReference>
<proteinExistence type="predicted"/>
<dbReference type="InterPro" id="IPR036872">
    <property type="entry name" value="CH_dom_sf"/>
</dbReference>
<feature type="non-terminal residue" evidence="2">
    <location>
        <position position="1"/>
    </location>
</feature>
<evidence type="ECO:0000313" key="2">
    <source>
        <dbReference type="EMBL" id="KAG5312097.1"/>
    </source>
</evidence>
<dbReference type="InterPro" id="IPR001715">
    <property type="entry name" value="CH_dom"/>
</dbReference>
<dbReference type="Gene3D" id="2.60.40.10">
    <property type="entry name" value="Immunoglobulins"/>
    <property type="match status" value="1"/>
</dbReference>
<dbReference type="Proteomes" id="UP000667349">
    <property type="component" value="Unassembled WGS sequence"/>
</dbReference>
<accession>A0A836JM48</accession>
<evidence type="ECO:0000259" key="1">
    <source>
        <dbReference type="PROSITE" id="PS50021"/>
    </source>
</evidence>
<dbReference type="PANTHER" id="PTHR45912:SF3">
    <property type="entry name" value="CILIA- AND FLAGELLA-ASSOCIATED PROTEIN 47"/>
    <property type="match status" value="1"/>
</dbReference>
<dbReference type="Gene3D" id="1.10.418.10">
    <property type="entry name" value="Calponin-like domain"/>
    <property type="match status" value="1"/>
</dbReference>
<evidence type="ECO:0000313" key="3">
    <source>
        <dbReference type="Proteomes" id="UP000667349"/>
    </source>
</evidence>
<dbReference type="GO" id="GO:0060271">
    <property type="term" value="P:cilium assembly"/>
    <property type="evidence" value="ECO:0007669"/>
    <property type="project" value="TreeGrafter"/>
</dbReference>
<gene>
    <name evidence="2" type="primary">Cfap47</name>
    <name evidence="2" type="ORF">G6Z75_0010556</name>
</gene>